<dbReference type="Pfam" id="PF13579">
    <property type="entry name" value="Glyco_trans_4_4"/>
    <property type="match status" value="1"/>
</dbReference>
<dbReference type="SUPFAM" id="SSF53756">
    <property type="entry name" value="UDP-Glycosyltransferase/glycogen phosphorylase"/>
    <property type="match status" value="1"/>
</dbReference>
<comment type="caution">
    <text evidence="5">The sequence shown here is derived from an EMBL/GenBank/DDBJ whole genome shotgun (WGS) entry which is preliminary data.</text>
</comment>
<evidence type="ECO:0000313" key="6">
    <source>
        <dbReference type="Proteomes" id="UP000776983"/>
    </source>
</evidence>
<sequence>MRILFLVGRLGAGGAERVATTLASAWAQAGHAVTLTTTFIPKGECFYPLDSNVDLYHLADDVTPGSQAGLSLRKLAALRTLMRTRKPDVVVSFLTNVNVMALMAAWGLGIPVVVSERTDPVHGRSAGRVLKLLRRMLYPRAASVVVQTEAAIQGMLSQAPGARHVVAISNPLPDALAGMQVASQTKADASASPPIRQLAAMGRLIPSKQFDLLIRVFAQLADQYPDWHLTIWGEGPMRESLHQQIDAAGLGARIQLAGNTSQPWQALSKADAFAMVSAIEGFPNVLLESMALGLPCVVMDCPSGPAEMTRQGEDALLVPLGDEAALSQSLSRLMSDANLRLTLGDSAAQSVRSRYGLPAVLAQWQTVLRDVTQAGGL</sequence>
<dbReference type="EMBL" id="JACDXW010000003">
    <property type="protein sequence ID" value="MCB5363488.1"/>
    <property type="molecule type" value="Genomic_DNA"/>
</dbReference>
<name>A0ABS8CBT9_9BURK</name>
<feature type="domain" description="Glycosyltransferase subfamily 4-like N-terminal" evidence="4">
    <location>
        <begin position="13"/>
        <end position="170"/>
    </location>
</feature>
<dbReference type="Proteomes" id="UP000776983">
    <property type="component" value="Unassembled WGS sequence"/>
</dbReference>
<dbReference type="CDD" id="cd03820">
    <property type="entry name" value="GT4_AmsD-like"/>
    <property type="match status" value="1"/>
</dbReference>
<evidence type="ECO:0000256" key="2">
    <source>
        <dbReference type="ARBA" id="ARBA00022679"/>
    </source>
</evidence>
<organism evidence="5 6">
    <name type="scientific">Mesopusillimonas faecipullorum</name>
    <dbReference type="NCBI Taxonomy" id="2755040"/>
    <lineage>
        <taxon>Bacteria</taxon>
        <taxon>Pseudomonadati</taxon>
        <taxon>Pseudomonadota</taxon>
        <taxon>Betaproteobacteria</taxon>
        <taxon>Burkholderiales</taxon>
        <taxon>Alcaligenaceae</taxon>
        <taxon>Mesopusillimonas</taxon>
    </lineage>
</organism>
<accession>A0ABS8CBT9</accession>
<gene>
    <name evidence="5" type="ORF">H0484_06975</name>
</gene>
<evidence type="ECO:0000259" key="3">
    <source>
        <dbReference type="Pfam" id="PF00534"/>
    </source>
</evidence>
<dbReference type="PANTHER" id="PTHR12526:SF510">
    <property type="entry name" value="D-INOSITOL 3-PHOSPHATE GLYCOSYLTRANSFERASE"/>
    <property type="match status" value="1"/>
</dbReference>
<dbReference type="InterPro" id="IPR028098">
    <property type="entry name" value="Glyco_trans_4-like_N"/>
</dbReference>
<evidence type="ECO:0000259" key="4">
    <source>
        <dbReference type="Pfam" id="PF13579"/>
    </source>
</evidence>
<dbReference type="InterPro" id="IPR001296">
    <property type="entry name" value="Glyco_trans_1"/>
</dbReference>
<keyword evidence="6" id="KW-1185">Reference proteome</keyword>
<protein>
    <submittedName>
        <fullName evidence="5">Glycosyltransferase family 4 protein</fullName>
    </submittedName>
</protein>
<evidence type="ECO:0000313" key="5">
    <source>
        <dbReference type="EMBL" id="MCB5363488.1"/>
    </source>
</evidence>
<dbReference type="Pfam" id="PF00534">
    <property type="entry name" value="Glycos_transf_1"/>
    <property type="match status" value="1"/>
</dbReference>
<dbReference type="PANTHER" id="PTHR12526">
    <property type="entry name" value="GLYCOSYLTRANSFERASE"/>
    <property type="match status" value="1"/>
</dbReference>
<proteinExistence type="predicted"/>
<keyword evidence="2" id="KW-0808">Transferase</keyword>
<reference evidence="5 6" key="1">
    <citation type="submission" date="2020-07" db="EMBL/GenBank/DDBJ databases">
        <title>Pusillimonas sp. nov., isolated from poultry manure in Taiwan.</title>
        <authorList>
            <person name="Lin S.-Y."/>
            <person name="Tang Y.-S."/>
            <person name="Young C.-C."/>
        </authorList>
    </citation>
    <scope>NUCLEOTIDE SEQUENCE [LARGE SCALE GENOMIC DNA]</scope>
    <source>
        <strain evidence="5 6">CC-YST705</strain>
    </source>
</reference>
<keyword evidence="1" id="KW-0328">Glycosyltransferase</keyword>
<dbReference type="Gene3D" id="3.40.50.2000">
    <property type="entry name" value="Glycogen Phosphorylase B"/>
    <property type="match status" value="2"/>
</dbReference>
<dbReference type="RefSeq" id="WP_226953835.1">
    <property type="nucleotide sequence ID" value="NZ_JACDXW010000003.1"/>
</dbReference>
<evidence type="ECO:0000256" key="1">
    <source>
        <dbReference type="ARBA" id="ARBA00022676"/>
    </source>
</evidence>
<feature type="domain" description="Glycosyl transferase family 1" evidence="3">
    <location>
        <begin position="198"/>
        <end position="348"/>
    </location>
</feature>